<dbReference type="PANTHER" id="PTHR42085:SF2">
    <property type="entry name" value="F-BOX DOMAIN-CONTAINING PROTEIN"/>
    <property type="match status" value="1"/>
</dbReference>
<dbReference type="AlphaFoldDB" id="A0A1X7S7T4"/>
<accession>A0A1X7S7T4</accession>
<evidence type="ECO:0000313" key="2">
    <source>
        <dbReference type="Proteomes" id="UP000215127"/>
    </source>
</evidence>
<dbReference type="InterPro" id="IPR038883">
    <property type="entry name" value="AN11006-like"/>
</dbReference>
<dbReference type="EMBL" id="LT853702">
    <property type="protein sequence ID" value="SMQ55471.1"/>
    <property type="molecule type" value="Genomic_DNA"/>
</dbReference>
<name>A0A1X7S7T4_ZYMT9</name>
<sequence length="284" mass="32729">MDNKDIACTDSNHACVTMDNEGIAYTVSNHAHVMVDNKDIAHTGLRTHNPQANLQGIAPELRLLIYEALWTPKDRKYTIHTDDPERRISQRQRQDLREVAGNRKAARHHTALLRVNKQIYKEAVAIMHRNTDLAMWFSSCRSGRTWPVRYRTPTVNAESCITSIRLSADLTEQLPLIVRFEEFPCLEKLQVMVKGRRGGSMTTEVATDTVCELIEKCSANARLKSIAIEFSYSSYVERSYGDLMCQRFCDRLQRELREGYRLKGGKSAAIDVMWRWRTMFVGWD</sequence>
<evidence type="ECO:0000313" key="1">
    <source>
        <dbReference type="EMBL" id="SMQ55471.1"/>
    </source>
</evidence>
<keyword evidence="2" id="KW-1185">Reference proteome</keyword>
<proteinExistence type="predicted"/>
<organism evidence="1 2">
    <name type="scientific">Zymoseptoria tritici (strain ST99CH_3D7)</name>
    <dbReference type="NCBI Taxonomy" id="1276538"/>
    <lineage>
        <taxon>Eukaryota</taxon>
        <taxon>Fungi</taxon>
        <taxon>Dikarya</taxon>
        <taxon>Ascomycota</taxon>
        <taxon>Pezizomycotina</taxon>
        <taxon>Dothideomycetes</taxon>
        <taxon>Dothideomycetidae</taxon>
        <taxon>Mycosphaerellales</taxon>
        <taxon>Mycosphaerellaceae</taxon>
        <taxon>Zymoseptoria</taxon>
    </lineage>
</organism>
<reference evidence="1 2" key="1">
    <citation type="submission" date="2016-06" db="EMBL/GenBank/DDBJ databases">
        <authorList>
            <person name="Kjaerup R.B."/>
            <person name="Dalgaard T.S."/>
            <person name="Juul-Madsen H.R."/>
        </authorList>
    </citation>
    <scope>NUCLEOTIDE SEQUENCE [LARGE SCALE GENOMIC DNA]</scope>
</reference>
<gene>
    <name evidence="1" type="ORF">ZT3D7_G10626</name>
</gene>
<dbReference type="PANTHER" id="PTHR42085">
    <property type="entry name" value="F-BOX DOMAIN-CONTAINING PROTEIN"/>
    <property type="match status" value="1"/>
</dbReference>
<dbReference type="Proteomes" id="UP000215127">
    <property type="component" value="Chromosome 11"/>
</dbReference>
<protein>
    <submittedName>
        <fullName evidence="1">Uncharacterized protein</fullName>
    </submittedName>
</protein>